<comment type="caution">
    <text evidence="1">The sequence shown here is derived from an EMBL/GenBank/DDBJ whole genome shotgun (WGS) entry which is preliminary data.</text>
</comment>
<evidence type="ECO:0000313" key="2">
    <source>
        <dbReference type="Proteomes" id="UP000574769"/>
    </source>
</evidence>
<gene>
    <name evidence="1" type="ORF">GGQ96_003580</name>
</gene>
<dbReference type="Proteomes" id="UP000574769">
    <property type="component" value="Unassembled WGS sequence"/>
</dbReference>
<name>A0A7W7ANK5_9SPHN</name>
<proteinExistence type="predicted"/>
<evidence type="ECO:0000313" key="1">
    <source>
        <dbReference type="EMBL" id="MBB4619425.1"/>
    </source>
</evidence>
<organism evidence="1 2">
    <name type="scientific">Sphingomonas abaci</name>
    <dbReference type="NCBI Taxonomy" id="237611"/>
    <lineage>
        <taxon>Bacteria</taxon>
        <taxon>Pseudomonadati</taxon>
        <taxon>Pseudomonadota</taxon>
        <taxon>Alphaproteobacteria</taxon>
        <taxon>Sphingomonadales</taxon>
        <taxon>Sphingomonadaceae</taxon>
        <taxon>Sphingomonas</taxon>
    </lineage>
</organism>
<sequence>MHDPIALSYDRRMTWKPRNLRELGRMIVGDAEHFHYRSSKYITEFFEDCDLEFVHQGETRPVWAAERIEEVLAMPKASATTMPDAFVLIIRRLLDRGEVVNDDAERSLALAALNITLAREGWEAFYDDHGIAQIKHIATNTVAQMANPHRPFTPSELERRDQLLAFLGRCSEDELIDEVLLPLFRQFGFHRITAAGHKDKALEYGKDVWMKYTLPTLHVLYFGIQAKKGKLDAAGVSTSNVAEIHNQVSMMLGHEIFDPELSRRVLVDHAFIVAGGEITKQARNWIGNKLDASKRSQVMFMDRDDILNLFVVNNLPLPKGALPAPQPTWDTDDDVPF</sequence>
<evidence type="ECO:0008006" key="3">
    <source>
        <dbReference type="Google" id="ProtNLM"/>
    </source>
</evidence>
<protein>
    <recommendedName>
        <fullName evidence="3">Restriction endonuclease</fullName>
    </recommendedName>
</protein>
<dbReference type="EMBL" id="JACHNY010000010">
    <property type="protein sequence ID" value="MBB4619425.1"/>
    <property type="molecule type" value="Genomic_DNA"/>
</dbReference>
<keyword evidence="2" id="KW-1185">Reference proteome</keyword>
<accession>A0A7W7ANK5</accession>
<dbReference type="AlphaFoldDB" id="A0A7W7ANK5"/>
<dbReference type="RefSeq" id="WP_221240047.1">
    <property type="nucleotide sequence ID" value="NZ_JACHNY010000010.1"/>
</dbReference>
<reference evidence="1 2" key="1">
    <citation type="submission" date="2020-08" db="EMBL/GenBank/DDBJ databases">
        <title>Genomic Encyclopedia of Type Strains, Phase IV (KMG-IV): sequencing the most valuable type-strain genomes for metagenomic binning, comparative biology and taxonomic classification.</title>
        <authorList>
            <person name="Goeker M."/>
        </authorList>
    </citation>
    <scope>NUCLEOTIDE SEQUENCE [LARGE SCALE GENOMIC DNA]</scope>
    <source>
        <strain evidence="1 2">DSM 15867</strain>
    </source>
</reference>